<feature type="signal peptide" evidence="1">
    <location>
        <begin position="1"/>
        <end position="20"/>
    </location>
</feature>
<sequence>MFKRAILLIIVIMICVPAHGAQRDISGNYEASVMGSVMTARIEQDGDALQGVAHVYTGGKKNTYHFTGTINGNRFQASHNSGHIFSGNVTSRGDLVGVLKTRGGHRISVNAARR</sequence>
<dbReference type="EMBL" id="JACRDE010000394">
    <property type="protein sequence ID" value="MBI5250805.1"/>
    <property type="molecule type" value="Genomic_DNA"/>
</dbReference>
<evidence type="ECO:0008006" key="4">
    <source>
        <dbReference type="Google" id="ProtNLM"/>
    </source>
</evidence>
<comment type="caution">
    <text evidence="2">The sequence shown here is derived from an EMBL/GenBank/DDBJ whole genome shotgun (WGS) entry which is preliminary data.</text>
</comment>
<reference evidence="2" key="1">
    <citation type="submission" date="2020-07" db="EMBL/GenBank/DDBJ databases">
        <title>Huge and variable diversity of episymbiotic CPR bacteria and DPANN archaea in groundwater ecosystems.</title>
        <authorList>
            <person name="He C.Y."/>
            <person name="Keren R."/>
            <person name="Whittaker M."/>
            <person name="Farag I.F."/>
            <person name="Doudna J."/>
            <person name="Cate J.H.D."/>
            <person name="Banfield J.F."/>
        </authorList>
    </citation>
    <scope>NUCLEOTIDE SEQUENCE</scope>
    <source>
        <strain evidence="2">NC_groundwater_1664_Pr3_B-0.1um_52_9</strain>
    </source>
</reference>
<protein>
    <recommendedName>
        <fullName evidence="4">DUF5666 domain-containing protein</fullName>
    </recommendedName>
</protein>
<proteinExistence type="predicted"/>
<accession>A0A9D6V2C6</accession>
<evidence type="ECO:0000313" key="3">
    <source>
        <dbReference type="Proteomes" id="UP000807825"/>
    </source>
</evidence>
<organism evidence="2 3">
    <name type="scientific">Desulfomonile tiedjei</name>
    <dbReference type="NCBI Taxonomy" id="2358"/>
    <lineage>
        <taxon>Bacteria</taxon>
        <taxon>Pseudomonadati</taxon>
        <taxon>Thermodesulfobacteriota</taxon>
        <taxon>Desulfomonilia</taxon>
        <taxon>Desulfomonilales</taxon>
        <taxon>Desulfomonilaceae</taxon>
        <taxon>Desulfomonile</taxon>
    </lineage>
</organism>
<keyword evidence="1" id="KW-0732">Signal</keyword>
<evidence type="ECO:0000313" key="2">
    <source>
        <dbReference type="EMBL" id="MBI5250805.1"/>
    </source>
</evidence>
<dbReference type="Proteomes" id="UP000807825">
    <property type="component" value="Unassembled WGS sequence"/>
</dbReference>
<feature type="chain" id="PRO_5038506344" description="DUF5666 domain-containing protein" evidence="1">
    <location>
        <begin position="21"/>
        <end position="114"/>
    </location>
</feature>
<gene>
    <name evidence="2" type="ORF">HY912_15045</name>
</gene>
<evidence type="ECO:0000256" key="1">
    <source>
        <dbReference type="SAM" id="SignalP"/>
    </source>
</evidence>
<dbReference type="AlphaFoldDB" id="A0A9D6V2C6"/>
<name>A0A9D6V2C6_9BACT</name>